<gene>
    <name evidence="1" type="ORF">DFH07DRAFT_807131</name>
</gene>
<dbReference type="EMBL" id="JARJLG010000026">
    <property type="protein sequence ID" value="KAJ7769187.1"/>
    <property type="molecule type" value="Genomic_DNA"/>
</dbReference>
<sequence>MPATVIVPRALIGWAAAGHHSGDRGLPSSWKVDTSVCRMFPPHNSISPRTASGDNVMSLYIPQDPVRPEGFPEMLCLFYFSC</sequence>
<protein>
    <submittedName>
        <fullName evidence="1">Uncharacterized protein</fullName>
    </submittedName>
</protein>
<name>A0AAD7JPF3_9AGAR</name>
<evidence type="ECO:0000313" key="2">
    <source>
        <dbReference type="Proteomes" id="UP001215280"/>
    </source>
</evidence>
<dbReference type="Proteomes" id="UP001215280">
    <property type="component" value="Unassembled WGS sequence"/>
</dbReference>
<reference evidence="1" key="1">
    <citation type="submission" date="2023-03" db="EMBL/GenBank/DDBJ databases">
        <title>Massive genome expansion in bonnet fungi (Mycena s.s.) driven by repeated elements and novel gene families across ecological guilds.</title>
        <authorList>
            <consortium name="Lawrence Berkeley National Laboratory"/>
            <person name="Harder C.B."/>
            <person name="Miyauchi S."/>
            <person name="Viragh M."/>
            <person name="Kuo A."/>
            <person name="Thoen E."/>
            <person name="Andreopoulos B."/>
            <person name="Lu D."/>
            <person name="Skrede I."/>
            <person name="Drula E."/>
            <person name="Henrissat B."/>
            <person name="Morin E."/>
            <person name="Kohler A."/>
            <person name="Barry K."/>
            <person name="LaButti K."/>
            <person name="Morin E."/>
            <person name="Salamov A."/>
            <person name="Lipzen A."/>
            <person name="Mereny Z."/>
            <person name="Hegedus B."/>
            <person name="Baldrian P."/>
            <person name="Stursova M."/>
            <person name="Weitz H."/>
            <person name="Taylor A."/>
            <person name="Grigoriev I.V."/>
            <person name="Nagy L.G."/>
            <person name="Martin F."/>
            <person name="Kauserud H."/>
        </authorList>
    </citation>
    <scope>NUCLEOTIDE SEQUENCE</scope>
    <source>
        <strain evidence="1">CBHHK188m</strain>
    </source>
</reference>
<comment type="caution">
    <text evidence="1">The sequence shown here is derived from an EMBL/GenBank/DDBJ whole genome shotgun (WGS) entry which is preliminary data.</text>
</comment>
<accession>A0AAD7JPF3</accession>
<keyword evidence="2" id="KW-1185">Reference proteome</keyword>
<organism evidence="1 2">
    <name type="scientific">Mycena maculata</name>
    <dbReference type="NCBI Taxonomy" id="230809"/>
    <lineage>
        <taxon>Eukaryota</taxon>
        <taxon>Fungi</taxon>
        <taxon>Dikarya</taxon>
        <taxon>Basidiomycota</taxon>
        <taxon>Agaricomycotina</taxon>
        <taxon>Agaricomycetes</taxon>
        <taxon>Agaricomycetidae</taxon>
        <taxon>Agaricales</taxon>
        <taxon>Marasmiineae</taxon>
        <taxon>Mycenaceae</taxon>
        <taxon>Mycena</taxon>
    </lineage>
</organism>
<dbReference type="AlphaFoldDB" id="A0AAD7JPF3"/>
<proteinExistence type="predicted"/>
<evidence type="ECO:0000313" key="1">
    <source>
        <dbReference type="EMBL" id="KAJ7769187.1"/>
    </source>
</evidence>